<proteinExistence type="predicted"/>
<organism evidence="1 2">
    <name type="scientific">Stegodyphus mimosarum</name>
    <name type="common">African social velvet spider</name>
    <dbReference type="NCBI Taxonomy" id="407821"/>
    <lineage>
        <taxon>Eukaryota</taxon>
        <taxon>Metazoa</taxon>
        <taxon>Ecdysozoa</taxon>
        <taxon>Arthropoda</taxon>
        <taxon>Chelicerata</taxon>
        <taxon>Arachnida</taxon>
        <taxon>Araneae</taxon>
        <taxon>Araneomorphae</taxon>
        <taxon>Entelegynae</taxon>
        <taxon>Eresoidea</taxon>
        <taxon>Eresidae</taxon>
        <taxon>Stegodyphus</taxon>
    </lineage>
</organism>
<accession>A0A087TW66</accession>
<name>A0A087TW66_STEMI</name>
<dbReference type="EMBL" id="KK117021">
    <property type="protein sequence ID" value="KFM69355.1"/>
    <property type="molecule type" value="Genomic_DNA"/>
</dbReference>
<feature type="non-terminal residue" evidence="1">
    <location>
        <position position="47"/>
    </location>
</feature>
<dbReference type="AlphaFoldDB" id="A0A087TW66"/>
<keyword evidence="2" id="KW-1185">Reference proteome</keyword>
<sequence>MRFFVPRCVLRPFGTEIYRGKLLQFLCVNRICSSISLAFYITYVPQI</sequence>
<gene>
    <name evidence="1" type="ORF">X975_16137</name>
</gene>
<protein>
    <submittedName>
        <fullName evidence="1">Uncharacterized protein</fullName>
    </submittedName>
</protein>
<reference evidence="1 2" key="1">
    <citation type="submission" date="2013-11" db="EMBL/GenBank/DDBJ databases">
        <title>Genome sequencing of Stegodyphus mimosarum.</title>
        <authorList>
            <person name="Bechsgaard J."/>
        </authorList>
    </citation>
    <scope>NUCLEOTIDE SEQUENCE [LARGE SCALE GENOMIC DNA]</scope>
</reference>
<evidence type="ECO:0000313" key="1">
    <source>
        <dbReference type="EMBL" id="KFM69355.1"/>
    </source>
</evidence>
<dbReference type="Proteomes" id="UP000054359">
    <property type="component" value="Unassembled WGS sequence"/>
</dbReference>
<evidence type="ECO:0000313" key="2">
    <source>
        <dbReference type="Proteomes" id="UP000054359"/>
    </source>
</evidence>